<keyword evidence="7 13" id="KW-0812">Transmembrane</keyword>
<evidence type="ECO:0000256" key="5">
    <source>
        <dbReference type="ARBA" id="ARBA00022519"/>
    </source>
</evidence>
<evidence type="ECO:0000256" key="4">
    <source>
        <dbReference type="ARBA" id="ARBA00022475"/>
    </source>
</evidence>
<dbReference type="HOGENOM" id="CLU_030555_3_3_9"/>
<comment type="subcellular location">
    <subcellularLocation>
        <location evidence="1">Cell inner membrane</location>
        <topology evidence="1">Multi-pass membrane protein</topology>
    </subcellularLocation>
    <subcellularLocation>
        <location evidence="13">Cell membrane</location>
    </subcellularLocation>
</comment>
<dbReference type="GO" id="GO:0005886">
    <property type="term" value="C:plasma membrane"/>
    <property type="evidence" value="ECO:0007669"/>
    <property type="project" value="UniProtKB-SubCell"/>
</dbReference>
<dbReference type="PANTHER" id="PTHR30365:SF0">
    <property type="entry name" value="CYTOCHROME BD-I UBIQUINOL OXIDASE SUBUNIT 1"/>
    <property type="match status" value="1"/>
</dbReference>
<gene>
    <name evidence="14" type="primary">cydA</name>
    <name evidence="14" type="ordered locus">Aflv_0386</name>
</gene>
<evidence type="ECO:0000256" key="8">
    <source>
        <dbReference type="ARBA" id="ARBA00022723"/>
    </source>
</evidence>
<dbReference type="GO" id="GO:0070069">
    <property type="term" value="C:cytochrome complex"/>
    <property type="evidence" value="ECO:0007669"/>
    <property type="project" value="UniProtKB-UniRule"/>
</dbReference>
<dbReference type="PIRSF" id="PIRSF006446">
    <property type="entry name" value="Cyt_quinol_oxidase_1"/>
    <property type="match status" value="1"/>
</dbReference>
<feature type="transmembrane region" description="Helical" evidence="13">
    <location>
        <begin position="28"/>
        <end position="51"/>
    </location>
</feature>
<keyword evidence="5" id="KW-0997">Cell inner membrane</keyword>
<evidence type="ECO:0000313" key="15">
    <source>
        <dbReference type="Proteomes" id="UP000000742"/>
    </source>
</evidence>
<reference evidence="14 15" key="1">
    <citation type="journal article" date="2008" name="Genome Biol.">
        <title>Encapsulated in silica: genome, proteome and physiology of the thermophilic bacterium Anoxybacillus flavithermus WK1.</title>
        <authorList>
            <person name="Saw J.H."/>
            <person name="Mountain B.W."/>
            <person name="Feng L."/>
            <person name="Omelchenko M.V."/>
            <person name="Hou S."/>
            <person name="Saito J.A."/>
            <person name="Stott M.B."/>
            <person name="Li D."/>
            <person name="Zhao G."/>
            <person name="Wu J."/>
            <person name="Galperin M.Y."/>
            <person name="Koonin E.V."/>
            <person name="Makarova K.S."/>
            <person name="Wolf Y.I."/>
            <person name="Rigden D.J."/>
            <person name="Dunfield P.F."/>
            <person name="Wang L."/>
            <person name="Alam M."/>
        </authorList>
    </citation>
    <scope>NUCLEOTIDE SEQUENCE [LARGE SCALE GENOMIC DNA]</scope>
    <source>
        <strain evidence="15">DSM 21510 / WK1</strain>
    </source>
</reference>
<evidence type="ECO:0000256" key="6">
    <source>
        <dbReference type="ARBA" id="ARBA00022617"/>
    </source>
</evidence>
<keyword evidence="12 13" id="KW-0472">Membrane</keyword>
<feature type="transmembrane region" description="Helical" evidence="13">
    <location>
        <begin position="422"/>
        <end position="445"/>
    </location>
</feature>
<evidence type="ECO:0000256" key="13">
    <source>
        <dbReference type="PIRNR" id="PIRNR006446"/>
    </source>
</evidence>
<dbReference type="STRING" id="491915.Aflv_0386"/>
<comment type="similarity">
    <text evidence="2 13">Belongs to the cytochrome ubiquinol oxidase subunit 1 family.</text>
</comment>
<dbReference type="GO" id="GO:0020037">
    <property type="term" value="F:heme binding"/>
    <property type="evidence" value="ECO:0007669"/>
    <property type="project" value="TreeGrafter"/>
</dbReference>
<evidence type="ECO:0000256" key="9">
    <source>
        <dbReference type="ARBA" id="ARBA00022982"/>
    </source>
</evidence>
<sequence length="467" mass="53205">MRLLLYIVKNILNVGGGLMSDVLLLSRFQFAITVFYHFLFVPLTIGLIVLIAWMETQHVRTKNPLYRQMADFWGKLFAINFVLGVVTGITMEFQFGTNWSEYSKYMGDIFGSPLAIEALVAFFLESTFMGIWLFGKDKISPKLRAFSIWMVALGTNISALWIITANGFMQNPVGYIERNGRIELQNFWEVVTNPYAWHMFVHTVVSCYIVGAFFVMAVSAWHLLRKQHVEFFKKSFKYGLILGLIAATATPFIGHKSASFAAKMQPAKGAALEAVWETKESLPFHIVQIPDPKNERNIVEFLTIPKLGSYFYTHSFDGKVVGFDQIPKDERPNVNIVFYSFRLMVALGLYFVALFWYGFYLYRKNKLVESQRFLKLVMYSVLLPYVAINAGWVVAEVGRQPWTVYGLMRTAEAVSPISLSQIIFSLVSLVLFYTILLIADVYLMLKYAKKGPYTSAATKGGEIQHVS</sequence>
<dbReference type="GO" id="GO:0016682">
    <property type="term" value="F:oxidoreductase activity, acting on diphenols and related substances as donors, oxygen as acceptor"/>
    <property type="evidence" value="ECO:0007669"/>
    <property type="project" value="TreeGrafter"/>
</dbReference>
<keyword evidence="11 13" id="KW-0408">Iron</keyword>
<keyword evidence="10 13" id="KW-1133">Transmembrane helix</keyword>
<dbReference type="Pfam" id="PF01654">
    <property type="entry name" value="Cyt_bd_oxida_I"/>
    <property type="match status" value="1"/>
</dbReference>
<evidence type="ECO:0000256" key="12">
    <source>
        <dbReference type="ARBA" id="ARBA00023136"/>
    </source>
</evidence>
<feature type="transmembrane region" description="Helical" evidence="13">
    <location>
        <begin position="72"/>
        <end position="94"/>
    </location>
</feature>
<dbReference type="GO" id="GO:0019646">
    <property type="term" value="P:aerobic electron transport chain"/>
    <property type="evidence" value="ECO:0007669"/>
    <property type="project" value="InterPro"/>
</dbReference>
<accession>B7GK14</accession>
<dbReference type="Proteomes" id="UP000000742">
    <property type="component" value="Chromosome"/>
</dbReference>
<evidence type="ECO:0000256" key="7">
    <source>
        <dbReference type="ARBA" id="ARBA00022692"/>
    </source>
</evidence>
<keyword evidence="8 13" id="KW-0479">Metal-binding</keyword>
<dbReference type="GO" id="GO:0046872">
    <property type="term" value="F:metal ion binding"/>
    <property type="evidence" value="ECO:0007669"/>
    <property type="project" value="UniProtKB-UniRule"/>
</dbReference>
<dbReference type="eggNOG" id="COG1271">
    <property type="taxonomic scope" value="Bacteria"/>
</dbReference>
<feature type="transmembrane region" description="Helical" evidence="13">
    <location>
        <begin position="236"/>
        <end position="254"/>
    </location>
</feature>
<feature type="transmembrane region" description="Helical" evidence="13">
    <location>
        <begin position="146"/>
        <end position="164"/>
    </location>
</feature>
<dbReference type="EMBL" id="CP000922">
    <property type="protein sequence ID" value="ACJ32770.1"/>
    <property type="molecule type" value="Genomic_DNA"/>
</dbReference>
<dbReference type="InterPro" id="IPR002585">
    <property type="entry name" value="Cyt-d_ubiquinol_oxidase_su_1"/>
</dbReference>
<dbReference type="PANTHER" id="PTHR30365">
    <property type="entry name" value="CYTOCHROME D UBIQUINOL OXIDASE"/>
    <property type="match status" value="1"/>
</dbReference>
<evidence type="ECO:0000256" key="1">
    <source>
        <dbReference type="ARBA" id="ARBA00004429"/>
    </source>
</evidence>
<keyword evidence="4 13" id="KW-1003">Cell membrane</keyword>
<keyword evidence="3 13" id="KW-0813">Transport</keyword>
<dbReference type="GO" id="GO:0009055">
    <property type="term" value="F:electron transfer activity"/>
    <property type="evidence" value="ECO:0007669"/>
    <property type="project" value="UniProtKB-UniRule"/>
</dbReference>
<evidence type="ECO:0000256" key="10">
    <source>
        <dbReference type="ARBA" id="ARBA00022989"/>
    </source>
</evidence>
<dbReference type="AlphaFoldDB" id="B7GK14"/>
<feature type="transmembrane region" description="Helical" evidence="13">
    <location>
        <begin position="195"/>
        <end position="224"/>
    </location>
</feature>
<feature type="transmembrane region" description="Helical" evidence="13">
    <location>
        <begin position="373"/>
        <end position="395"/>
    </location>
</feature>
<protein>
    <submittedName>
        <fullName evidence="14">Cytochrome bd-type quinol oxidase, subunit 1</fullName>
    </submittedName>
</protein>
<name>B7GK14_ANOFW</name>
<feature type="transmembrane region" description="Helical" evidence="13">
    <location>
        <begin position="114"/>
        <end position="134"/>
    </location>
</feature>
<evidence type="ECO:0000256" key="11">
    <source>
        <dbReference type="ARBA" id="ARBA00023004"/>
    </source>
</evidence>
<dbReference type="KEGG" id="afl:Aflv_0386"/>
<organism evidence="14 15">
    <name type="scientific">Anoxybacillus flavithermus (strain DSM 21510 / WK1)</name>
    <dbReference type="NCBI Taxonomy" id="491915"/>
    <lineage>
        <taxon>Bacteria</taxon>
        <taxon>Bacillati</taxon>
        <taxon>Bacillota</taxon>
        <taxon>Bacilli</taxon>
        <taxon>Bacillales</taxon>
        <taxon>Anoxybacillaceae</taxon>
        <taxon>Anoxybacillus</taxon>
    </lineage>
</organism>
<proteinExistence type="inferred from homology"/>
<keyword evidence="6 13" id="KW-0349">Heme</keyword>
<evidence type="ECO:0000313" key="14">
    <source>
        <dbReference type="EMBL" id="ACJ32770.1"/>
    </source>
</evidence>
<feature type="transmembrane region" description="Helical" evidence="13">
    <location>
        <begin position="336"/>
        <end position="361"/>
    </location>
</feature>
<keyword evidence="9 13" id="KW-0249">Electron transport</keyword>
<evidence type="ECO:0000256" key="3">
    <source>
        <dbReference type="ARBA" id="ARBA00022448"/>
    </source>
</evidence>
<evidence type="ECO:0000256" key="2">
    <source>
        <dbReference type="ARBA" id="ARBA00009819"/>
    </source>
</evidence>